<dbReference type="Pfam" id="PF05712">
    <property type="entry name" value="MRG"/>
    <property type="match status" value="1"/>
</dbReference>
<dbReference type="PANTHER" id="PTHR10880">
    <property type="entry name" value="MORTALITY FACTOR 4-LIKE PROTEIN"/>
    <property type="match status" value="1"/>
</dbReference>
<evidence type="ECO:0000256" key="4">
    <source>
        <dbReference type="ARBA" id="ARBA00023163"/>
    </source>
</evidence>
<dbReference type="GO" id="GO:0006325">
    <property type="term" value="P:chromatin organization"/>
    <property type="evidence" value="ECO:0007669"/>
    <property type="project" value="UniProtKB-KW"/>
</dbReference>
<name>A0A2G5UNG2_9PELO</name>
<dbReference type="InterPro" id="IPR038217">
    <property type="entry name" value="MRG_C_sf"/>
</dbReference>
<evidence type="ECO:0000256" key="6">
    <source>
        <dbReference type="SAM" id="MobiDB-lite"/>
    </source>
</evidence>
<dbReference type="SUPFAM" id="SSF54160">
    <property type="entry name" value="Chromo domain-like"/>
    <property type="match status" value="1"/>
</dbReference>
<dbReference type="Gene3D" id="1.10.274.30">
    <property type="entry name" value="MRG domain"/>
    <property type="match status" value="1"/>
</dbReference>
<dbReference type="GO" id="GO:0035267">
    <property type="term" value="C:NuA4 histone acetyltransferase complex"/>
    <property type="evidence" value="ECO:0007669"/>
    <property type="project" value="TreeGrafter"/>
</dbReference>
<keyword evidence="2" id="KW-0156">Chromatin regulator</keyword>
<dbReference type="InterPro" id="IPR026541">
    <property type="entry name" value="MRG_dom"/>
</dbReference>
<keyword evidence="9" id="KW-1185">Reference proteome</keyword>
<feature type="compositionally biased region" description="Basic residues" evidence="6">
    <location>
        <begin position="111"/>
        <end position="120"/>
    </location>
</feature>
<evidence type="ECO:0000259" key="7">
    <source>
        <dbReference type="Pfam" id="PF05712"/>
    </source>
</evidence>
<evidence type="ECO:0000313" key="8">
    <source>
        <dbReference type="EMBL" id="PIC41104.1"/>
    </source>
</evidence>
<sequence>MPLERYKEKDEFVCIYYGGAYAARIQSVHEAPEGSDSEGFYIVHYQGWAKRFDEKVLFEEQEERMFPGTLEDYHAKFGVPNYQKLKKTPKKKSTVTRYASSDDEAAPSAKKSAKLKKTPKRQSTVPREPATVASDADEAPSAKKSTKRKKFPYPMVSTNFELPPALATMLVDDYTAIRKGFVSKIPAEHSVDRIITDYIKTLPAKNEDLEKIDDVVIEYDSTDIRITNLALICTARGVADYFNAVCGSSFQLLYHQERHQHLELIRMKALEMNLPAHAAVNTVVDRGFRHSEEYGIIHLVRLLSKLPELLGHTNWEQRILSRIMFGIRDLVGFLDKNWSHYHKKNEMYESSAKSKVELCEKSEKSEKSEKKSRKSAKNEQSAVEIRF</sequence>
<evidence type="ECO:0000256" key="3">
    <source>
        <dbReference type="ARBA" id="ARBA00023015"/>
    </source>
</evidence>
<dbReference type="Proteomes" id="UP000230233">
    <property type="component" value="Chromosome III"/>
</dbReference>
<keyword evidence="4" id="KW-0804">Transcription</keyword>
<dbReference type="OrthoDB" id="124855at2759"/>
<accession>A0A2G5UNG2</accession>
<dbReference type="FunFam" id="1.10.274.30:FF:000008">
    <property type="entry name" value="MRG (Mortality factor-Related Gene) related"/>
    <property type="match status" value="1"/>
</dbReference>
<dbReference type="InterPro" id="IPR016197">
    <property type="entry name" value="Chromo-like_dom_sf"/>
</dbReference>
<feature type="domain" description="MRG" evidence="7">
    <location>
        <begin position="145"/>
        <end position="349"/>
    </location>
</feature>
<comment type="subcellular location">
    <subcellularLocation>
        <location evidence="1">Nucleus</location>
    </subcellularLocation>
</comment>
<comment type="caution">
    <text evidence="8">The sequence shown here is derived from an EMBL/GenBank/DDBJ whole genome shotgun (WGS) entry which is preliminary data.</text>
</comment>
<keyword evidence="5" id="KW-0539">Nucleus</keyword>
<dbReference type="GO" id="GO:0006355">
    <property type="term" value="P:regulation of DNA-templated transcription"/>
    <property type="evidence" value="ECO:0007669"/>
    <property type="project" value="InterPro"/>
</dbReference>
<gene>
    <name evidence="8" type="primary">Cnig_chr_III.g8638</name>
    <name evidence="8" type="ORF">B9Z55_008638</name>
</gene>
<organism evidence="8 9">
    <name type="scientific">Caenorhabditis nigoni</name>
    <dbReference type="NCBI Taxonomy" id="1611254"/>
    <lineage>
        <taxon>Eukaryota</taxon>
        <taxon>Metazoa</taxon>
        <taxon>Ecdysozoa</taxon>
        <taxon>Nematoda</taxon>
        <taxon>Chromadorea</taxon>
        <taxon>Rhabditida</taxon>
        <taxon>Rhabditina</taxon>
        <taxon>Rhabditomorpha</taxon>
        <taxon>Rhabditoidea</taxon>
        <taxon>Rhabditidae</taxon>
        <taxon>Peloderinae</taxon>
        <taxon>Caenorhabditis</taxon>
    </lineage>
</organism>
<dbReference type="EMBL" id="PDUG01000003">
    <property type="protein sequence ID" value="PIC41104.1"/>
    <property type="molecule type" value="Genomic_DNA"/>
</dbReference>
<protein>
    <recommendedName>
        <fullName evidence="7">MRG domain-containing protein</fullName>
    </recommendedName>
</protein>
<evidence type="ECO:0000256" key="5">
    <source>
        <dbReference type="ARBA" id="ARBA00023242"/>
    </source>
</evidence>
<evidence type="ECO:0000256" key="1">
    <source>
        <dbReference type="ARBA" id="ARBA00004123"/>
    </source>
</evidence>
<evidence type="ECO:0000313" key="9">
    <source>
        <dbReference type="Proteomes" id="UP000230233"/>
    </source>
</evidence>
<dbReference type="PANTHER" id="PTHR10880:SF48">
    <property type="entry name" value="MORTALITY FACTOR 4 LIKE 2"/>
    <property type="match status" value="1"/>
</dbReference>
<feature type="region of interest" description="Disordered" evidence="6">
    <location>
        <begin position="88"/>
        <end position="148"/>
    </location>
</feature>
<dbReference type="InterPro" id="IPR008676">
    <property type="entry name" value="MRG"/>
</dbReference>
<feature type="region of interest" description="Disordered" evidence="6">
    <location>
        <begin position="361"/>
        <end position="387"/>
    </location>
</feature>
<keyword evidence="3" id="KW-0805">Transcription regulation</keyword>
<dbReference type="GO" id="GO:0005634">
    <property type="term" value="C:nucleus"/>
    <property type="evidence" value="ECO:0007669"/>
    <property type="project" value="UniProtKB-SubCell"/>
</dbReference>
<dbReference type="PROSITE" id="PS51640">
    <property type="entry name" value="MRG"/>
    <property type="match status" value="1"/>
</dbReference>
<dbReference type="AlphaFoldDB" id="A0A2G5UNG2"/>
<dbReference type="STRING" id="1611254.A0A2G5UNG2"/>
<proteinExistence type="predicted"/>
<evidence type="ECO:0000256" key="2">
    <source>
        <dbReference type="ARBA" id="ARBA00022853"/>
    </source>
</evidence>
<dbReference type="Gene3D" id="2.30.30.140">
    <property type="match status" value="1"/>
</dbReference>
<reference evidence="9" key="1">
    <citation type="submission" date="2017-10" db="EMBL/GenBank/DDBJ databases">
        <title>Rapid genome shrinkage in a self-fertile nematode reveals novel sperm competition proteins.</title>
        <authorList>
            <person name="Yin D."/>
            <person name="Schwarz E.M."/>
            <person name="Thomas C.G."/>
            <person name="Felde R.L."/>
            <person name="Korf I.F."/>
            <person name="Cutter A.D."/>
            <person name="Schartner C.M."/>
            <person name="Ralston E.J."/>
            <person name="Meyer B.J."/>
            <person name="Haag E.S."/>
        </authorList>
    </citation>
    <scope>NUCLEOTIDE SEQUENCE [LARGE SCALE GENOMIC DNA]</scope>
    <source>
        <strain evidence="9">JU1422</strain>
    </source>
</reference>